<dbReference type="NCBIfam" id="TIGR00915">
    <property type="entry name" value="2A0602"/>
    <property type="match status" value="1"/>
</dbReference>
<evidence type="ECO:0000256" key="6">
    <source>
        <dbReference type="ARBA" id="ARBA00022692"/>
    </source>
</evidence>
<dbReference type="InterPro" id="IPR001036">
    <property type="entry name" value="Acrflvin-R"/>
</dbReference>
<feature type="transmembrane region" description="Helical" evidence="9">
    <location>
        <begin position="997"/>
        <end position="1024"/>
    </location>
</feature>
<comment type="similarity">
    <text evidence="2 9">Belongs to the resistance-nodulation-cell division (RND) (TC 2.A.6) family.</text>
</comment>
<dbReference type="Gene3D" id="3.30.70.1430">
    <property type="entry name" value="Multidrug efflux transporter AcrB pore domain"/>
    <property type="match status" value="2"/>
</dbReference>
<dbReference type="CARD" id="ARO:3003033">
    <property type="molecule name" value="mexY"/>
    <property type="mechanism identifier" value="ARO:0010000"/>
    <property type="mechanism name" value="antibiotic efflux"/>
</dbReference>
<comment type="caution">
    <text evidence="9">Lacks conserved residue(s) required for the propagation of feature annotation.</text>
</comment>
<organism evidence="10">
    <name type="scientific">Pseudomonas aeruginosa</name>
    <dbReference type="NCBI Taxonomy" id="287"/>
    <lineage>
        <taxon>Bacteria</taxon>
        <taxon>Pseudomonadati</taxon>
        <taxon>Pseudomonadota</taxon>
        <taxon>Gammaproteobacteria</taxon>
        <taxon>Pseudomonadales</taxon>
        <taxon>Pseudomonadaceae</taxon>
        <taxon>Pseudomonas</taxon>
    </lineage>
</organism>
<evidence type="ECO:0000256" key="1">
    <source>
        <dbReference type="ARBA" id="ARBA00004429"/>
    </source>
</evidence>
<protein>
    <recommendedName>
        <fullName evidence="9">Efflux pump membrane transporter</fullName>
    </recommendedName>
</protein>
<name>Q9ZNG8_PSEAI</name>
<dbReference type="GO" id="GO:0009636">
    <property type="term" value="P:response to toxic substance"/>
    <property type="evidence" value="ECO:0007669"/>
    <property type="project" value="UniProtKB-ARBA"/>
</dbReference>
<dbReference type="InterPro" id="IPR027463">
    <property type="entry name" value="AcrB_DN_DC_subdom"/>
</dbReference>
<dbReference type="InterPro" id="IPR004764">
    <property type="entry name" value="MdtF-like"/>
</dbReference>
<sequence length="1046" mass="113117">MARFFIDRPVFAWVISLLIVLAGVLAIRFLPVAQYPDIAPPVVNVSATYPGASAKVVEEAVTAIIEREMNGAPGLLYTKATSSTGQASLTLTFRQGVNANLAAVEVQNRLKIVESRLPESVRRDGIYVEKAADSIQLIVTLTSSSGRYDAMELGEIASSNVLQALRRVEGVGKVETWGAEYAMRIWPDPAKLTSMNLSASDLVNAVRRHNARLTVGDIGNLGVPDSAPISATVKVDDTLVTPEQFGEIPLAHPRDGGAIRLRDVARVEFGQSEYGFVSRVNQMTATGLAVKMAPGSNAVATAKRIRATLDELSRYFPEGVSYNIPYDTSAFVEISIRKVVSTLLEAMLLVFAVMYLFMQNFRATLIPTLVVPVALLGTFTVMLGLGFSINVLTMFGMVLAIGILVDDAIIVVENVERLMAEEGLSPHDATVKAMRQISGAIVGITVVLVSVFVPMAFFSGAVGNIYRQFAVTLAVSIGFSAFLALSLTPALCATLLRPIDADHHEKRGFFGWFNRAFLRLTGRYRNAVAGILARPIRWMLVYTLVIGVVALLFVRLPQAFLPEEDQGDFMIMVMQPEGTPMAETMANVGDVERYLAEHEPVAYAYAVGGFSLYGDGTSSAMIFATLKDWSERREASQHVGAIVERINQRFAGLPNRTVYAMNSPPLPDLGSTSGFDFRLQDRGGVGYEALVKARDQLLARAAEDPRLANVMFAGQGEAPQIRLDIDRRKAETLGVSMDEINTTLAVMFGSDYIGDFMHGSQVRKVVVQADRRKRLGIDDIGRLHVRNEQGEMGAAGDVRQGRLDPRPAATDPLQRLSLVQPRGPGRAGLQQREAMQAMEQLMQGTARGIRPRVVRPVLRRTPVAGAQAPALFALSVLIVFLALAALYESWSIPLAVILVVPLGVLGALLGVSLRGLPNDIYFKVGLITIIGLSAKNAILIIEVAKDHYQEGMSLLQATLEAARLRLRPIVMTSLAFGFGVVPLALSSGAGIRAQVAIGTGVLGGIVTATVLAVFLVPLFFLVVGRLFRLRKAPRTGNSPQIPTEQA</sequence>
<dbReference type="Gene3D" id="3.30.2090.10">
    <property type="entry name" value="Multidrug efflux transporter AcrB TolC docking domain, DN and DC subdomains"/>
    <property type="match status" value="2"/>
</dbReference>
<dbReference type="PRINTS" id="PR00702">
    <property type="entry name" value="ACRIFLAVINRP"/>
</dbReference>
<feature type="transmembrane region" description="Helical" evidence="9">
    <location>
        <begin position="369"/>
        <end position="389"/>
    </location>
</feature>
<dbReference type="Gene3D" id="3.30.70.1440">
    <property type="entry name" value="Multidrug efflux transporter AcrB pore domain"/>
    <property type="match status" value="1"/>
</dbReference>
<dbReference type="Gene3D" id="1.20.1640.10">
    <property type="entry name" value="Multidrug efflux transporter AcrB transmembrane domain"/>
    <property type="match status" value="2"/>
</dbReference>
<dbReference type="SUPFAM" id="SSF82714">
    <property type="entry name" value="Multidrug efflux transporter AcrB TolC docking domain, DN and DC subdomains"/>
    <property type="match status" value="2"/>
</dbReference>
<feature type="transmembrane region" description="Helical" evidence="9">
    <location>
        <begin position="436"/>
        <end position="457"/>
    </location>
</feature>
<keyword evidence="4" id="KW-1003">Cell membrane</keyword>
<evidence type="ECO:0000313" key="10">
    <source>
        <dbReference type="EMBL" id="BAA34300.1"/>
    </source>
</evidence>
<dbReference type="PANTHER" id="PTHR32063:SF10">
    <property type="entry name" value="EFFLUX PUMP MEMBRANE TRANSPORTER"/>
    <property type="match status" value="1"/>
</dbReference>
<evidence type="ECO:0000256" key="5">
    <source>
        <dbReference type="ARBA" id="ARBA00022519"/>
    </source>
</evidence>
<dbReference type="GO" id="GO:0015562">
    <property type="term" value="F:efflux transmembrane transporter activity"/>
    <property type="evidence" value="ECO:0007669"/>
    <property type="project" value="InterPro"/>
</dbReference>
<feature type="transmembrane region" description="Helical" evidence="9">
    <location>
        <begin position="469"/>
        <end position="496"/>
    </location>
</feature>
<keyword evidence="5 9" id="KW-0997">Cell inner membrane</keyword>
<dbReference type="ChEMBL" id="CHEMBL4523991"/>
<keyword evidence="8 9" id="KW-0472">Membrane</keyword>
<comment type="subcellular location">
    <subcellularLocation>
        <location evidence="1 9">Cell inner membrane</location>
        <topology evidence="1 9">Multi-pass membrane protein</topology>
    </subcellularLocation>
</comment>
<evidence type="ECO:0000256" key="3">
    <source>
        <dbReference type="ARBA" id="ARBA00022448"/>
    </source>
</evidence>
<dbReference type="NCBIfam" id="NF007131">
    <property type="entry name" value="PRK09577.1"/>
    <property type="match status" value="1"/>
</dbReference>
<dbReference type="NCBIfam" id="NF000282">
    <property type="entry name" value="RND_permease_1"/>
    <property type="match status" value="1"/>
</dbReference>
<feature type="transmembrane region" description="Helical" evidence="9">
    <location>
        <begin position="868"/>
        <end position="887"/>
    </location>
</feature>
<keyword evidence="3 9" id="KW-0813">Transport</keyword>
<feature type="transmembrane region" description="Helical" evidence="9">
    <location>
        <begin position="894"/>
        <end position="914"/>
    </location>
</feature>
<evidence type="ECO:0000256" key="7">
    <source>
        <dbReference type="ARBA" id="ARBA00022989"/>
    </source>
</evidence>
<feature type="transmembrane region" description="Helical" evidence="9">
    <location>
        <begin position="539"/>
        <end position="556"/>
    </location>
</feature>
<gene>
    <name evidence="10" type="primary">mexY</name>
</gene>
<dbReference type="FunFam" id="3.30.70.1430:FF:000001">
    <property type="entry name" value="Efflux pump membrane transporter"/>
    <property type="match status" value="1"/>
</dbReference>
<evidence type="ECO:0000256" key="8">
    <source>
        <dbReference type="ARBA" id="ARBA00023136"/>
    </source>
</evidence>
<dbReference type="TCDB" id="2.A.6.2.21">
    <property type="family name" value="the resistance-nodulation-cell division (rnd) superfamily"/>
</dbReference>
<keyword evidence="7 9" id="KW-1133">Transmembrane helix</keyword>
<feature type="transmembrane region" description="Helical" evidence="9">
    <location>
        <begin position="920"/>
        <end position="943"/>
    </location>
</feature>
<feature type="transmembrane region" description="Helical" evidence="9">
    <location>
        <begin position="339"/>
        <end position="357"/>
    </location>
</feature>
<accession>Q9ZNG8</accession>
<dbReference type="EMBL" id="AB015853">
    <property type="protein sequence ID" value="BAA34300.1"/>
    <property type="molecule type" value="Genomic_DNA"/>
</dbReference>
<dbReference type="AlphaFoldDB" id="Q9ZNG8"/>
<dbReference type="GO" id="GO:0042910">
    <property type="term" value="F:xenobiotic transmembrane transporter activity"/>
    <property type="evidence" value="ECO:0007669"/>
    <property type="project" value="TreeGrafter"/>
</dbReference>
<evidence type="ECO:0000256" key="4">
    <source>
        <dbReference type="ARBA" id="ARBA00022475"/>
    </source>
</evidence>
<dbReference type="Gene3D" id="3.30.70.1320">
    <property type="entry name" value="Multidrug efflux transporter AcrB pore domain like"/>
    <property type="match status" value="1"/>
</dbReference>
<dbReference type="Pfam" id="PF00873">
    <property type="entry name" value="ACR_tran"/>
    <property type="match status" value="1"/>
</dbReference>
<dbReference type="SUPFAM" id="SSF82693">
    <property type="entry name" value="Multidrug efflux transporter AcrB pore domain, PN1, PN2, PC1 and PC2 subdomains"/>
    <property type="match status" value="4"/>
</dbReference>
<proteinExistence type="inferred from homology"/>
<dbReference type="SMR" id="Q9ZNG8"/>
<feature type="transmembrane region" description="Helical" evidence="9">
    <location>
        <begin position="964"/>
        <end position="985"/>
    </location>
</feature>
<evidence type="ECO:0000256" key="9">
    <source>
        <dbReference type="RuleBase" id="RU364070"/>
    </source>
</evidence>
<dbReference type="SUPFAM" id="SSF82866">
    <property type="entry name" value="Multidrug efflux transporter AcrB transmembrane domain"/>
    <property type="match status" value="2"/>
</dbReference>
<keyword evidence="6 9" id="KW-0812">Transmembrane</keyword>
<dbReference type="GO" id="GO:0005886">
    <property type="term" value="C:plasma membrane"/>
    <property type="evidence" value="ECO:0007669"/>
    <property type="project" value="UniProtKB-SubCell"/>
</dbReference>
<dbReference type="PANTHER" id="PTHR32063">
    <property type="match status" value="1"/>
</dbReference>
<evidence type="ECO:0000256" key="2">
    <source>
        <dbReference type="ARBA" id="ARBA00010942"/>
    </source>
</evidence>
<dbReference type="FunFam" id="1.20.1640.10:FF:000001">
    <property type="entry name" value="Efflux pump membrane transporter"/>
    <property type="match status" value="1"/>
</dbReference>
<reference evidence="10" key="1">
    <citation type="journal article" date="1999" name="Antimicrob. Agents Chemother.">
        <title>Expression in Escherichia coli of a new multidrug efflux pump, MexXY, from Pseudomonas aeruginosa.</title>
        <authorList>
            <person name="Mine T."/>
            <person name="Morita Y."/>
            <person name="Kataoka A."/>
            <person name="Mizushima T."/>
            <person name="Tsuchiya T."/>
        </authorList>
    </citation>
    <scope>NUCLEOTIDE SEQUENCE</scope>
    <source>
        <strain evidence="10">PAO1</strain>
    </source>
</reference>